<evidence type="ECO:0000313" key="6">
    <source>
        <dbReference type="Proteomes" id="UP000258905"/>
    </source>
</evidence>
<evidence type="ECO:0000313" key="2">
    <source>
        <dbReference type="EMBL" id="QQZ70430.1"/>
    </source>
</evidence>
<proteinExistence type="predicted"/>
<dbReference type="Proteomes" id="UP000259364">
    <property type="component" value="Unassembled WGS sequence"/>
</dbReference>
<keyword evidence="3" id="KW-0238">DNA-binding</keyword>
<dbReference type="GO" id="GO:0043565">
    <property type="term" value="F:sequence-specific DNA binding"/>
    <property type="evidence" value="ECO:0007669"/>
    <property type="project" value="UniProtKB-ARBA"/>
</dbReference>
<dbReference type="SUPFAM" id="SSF47598">
    <property type="entry name" value="Ribbon-helix-helix"/>
    <property type="match status" value="1"/>
</dbReference>
<dbReference type="Pfam" id="PF03869">
    <property type="entry name" value="Arc"/>
    <property type="match status" value="1"/>
</dbReference>
<protein>
    <submittedName>
        <fullName evidence="3">Arc family DNA-binding protein</fullName>
    </submittedName>
    <submittedName>
        <fullName evidence="4">Arc-like DNA binding domain protein</fullName>
    </submittedName>
</protein>
<dbReference type="KEGG" id="kpnu:LI86_19890"/>
<reference evidence="3" key="2">
    <citation type="submission" date="2018-10" db="EMBL/GenBank/DDBJ databases">
        <authorList>
            <person name="Fan Y."/>
            <person name="Timp W."/>
            <person name="Bergman Y."/>
            <person name="Tamma P."/>
            <person name="Simner P."/>
        </authorList>
    </citation>
    <scope>NUCLEOTIDE SEQUENCE</scope>
    <source>
        <strain evidence="3">KLPN_104</strain>
    </source>
</reference>
<dbReference type="InterPro" id="IPR010985">
    <property type="entry name" value="Ribbon_hlx_hlx"/>
</dbReference>
<gene>
    <name evidence="3" type="ORF">EAO17_20610</name>
    <name evidence="2" type="ORF">JMZ77_19880</name>
    <name evidence="4" type="ORF">SAMEA3649591_01686</name>
    <name evidence="5" type="ORF">SAMEA3720909_01494</name>
</gene>
<organism evidence="3 8">
    <name type="scientific">Klebsiella pneumoniae</name>
    <dbReference type="NCBI Taxonomy" id="573"/>
    <lineage>
        <taxon>Bacteria</taxon>
        <taxon>Pseudomonadati</taxon>
        <taxon>Pseudomonadota</taxon>
        <taxon>Gammaproteobacteria</taxon>
        <taxon>Enterobacterales</taxon>
        <taxon>Enterobacteriaceae</taxon>
        <taxon>Klebsiella/Raoultella group</taxon>
        <taxon>Klebsiella</taxon>
        <taxon>Klebsiella pneumoniae complex</taxon>
    </lineage>
</organism>
<name>A0A2U0K8C5_KLEPN</name>
<accession>A0A2U0K8C5</accession>
<dbReference type="EMBL" id="UJHH01000005">
    <property type="protein sequence ID" value="SWF70809.1"/>
    <property type="molecule type" value="Genomic_DNA"/>
</dbReference>
<dbReference type="EMBL" id="RDAM01000001">
    <property type="protein sequence ID" value="RRF09805.1"/>
    <property type="molecule type" value="Genomic_DNA"/>
</dbReference>
<reference evidence="6 7" key="1">
    <citation type="submission" date="2018-08" db="EMBL/GenBank/DDBJ databases">
        <authorList>
            <consortium name="Pathogen Informatics"/>
        </authorList>
    </citation>
    <scope>NUCLEOTIDE SEQUENCE [LARGE SCALE GENOMIC DNA]</scope>
    <source>
        <strain evidence="4 6">EuSCAPE_GR003</strain>
        <strain evidence="5 7">EuSCAPE_UK014</strain>
    </source>
</reference>
<dbReference type="EMBL" id="UIUC01000004">
    <property type="protein sequence ID" value="SVN63591.1"/>
    <property type="molecule type" value="Genomic_DNA"/>
</dbReference>
<evidence type="ECO:0000259" key="1">
    <source>
        <dbReference type="Pfam" id="PF03869"/>
    </source>
</evidence>
<dbReference type="EMBL" id="CP068602">
    <property type="protein sequence ID" value="QQZ70430.1"/>
    <property type="molecule type" value="Genomic_DNA"/>
</dbReference>
<dbReference type="Proteomes" id="UP000275975">
    <property type="component" value="Unassembled WGS sequence"/>
</dbReference>
<evidence type="ECO:0000313" key="4">
    <source>
        <dbReference type="EMBL" id="SVN63591.1"/>
    </source>
</evidence>
<dbReference type="Proteomes" id="UP000595568">
    <property type="component" value="Chromosome"/>
</dbReference>
<evidence type="ECO:0000313" key="5">
    <source>
        <dbReference type="EMBL" id="SWF70809.1"/>
    </source>
</evidence>
<dbReference type="GO" id="GO:0006355">
    <property type="term" value="P:regulation of DNA-templated transcription"/>
    <property type="evidence" value="ECO:0007669"/>
    <property type="project" value="InterPro"/>
</dbReference>
<evidence type="ECO:0000313" key="7">
    <source>
        <dbReference type="Proteomes" id="UP000259364"/>
    </source>
</evidence>
<reference evidence="3 8" key="3">
    <citation type="journal article" date="2019" name="Antimicrob. Agents Chemother.">
        <title>Applying Rapid Whole Genome Sequencing to Predict Phenotypic Antimicrobial Susceptibility Testing Results Among Carbapenem-Resistant Klebsiella pneumoniae Clinical Isolates.</title>
        <authorList>
            <person name="Tamma P.D."/>
            <person name="Fan Y."/>
            <person name="Bergman Y."/>
            <person name="Pertea G."/>
            <person name="Kazmi A."/>
            <person name="Lewis S."/>
            <person name="Carroll K.C."/>
            <person name="Schatz M.C."/>
            <person name="Timp W."/>
            <person name="Simner P.J."/>
        </authorList>
    </citation>
    <scope>NUCLEOTIDE SEQUENCE [LARGE SCALE GENOMIC DNA]</scope>
    <source>
        <strain evidence="3 8">KLPN_104</strain>
    </source>
</reference>
<dbReference type="Proteomes" id="UP000258905">
    <property type="component" value="Unassembled WGS sequence"/>
</dbReference>
<dbReference type="InterPro" id="IPR005569">
    <property type="entry name" value="Arc_DNA-bd_dom"/>
</dbReference>
<evidence type="ECO:0000313" key="8">
    <source>
        <dbReference type="Proteomes" id="UP000275975"/>
    </source>
</evidence>
<dbReference type="KEGG" id="kpne:KU54_020060"/>
<dbReference type="RefSeq" id="WP_004151258.1">
    <property type="nucleotide sequence ID" value="NZ_AP023453.1"/>
</dbReference>
<evidence type="ECO:0000313" key="9">
    <source>
        <dbReference type="Proteomes" id="UP000595568"/>
    </source>
</evidence>
<sequence length="119" mass="13934">MSEKPVREYDKFMLRFPDGMRDAIAERAKRNGRSMNSEIVQILQDTLEGGFTLQMDTEFGKVYNDLISTEVKTSEDFDKNNERIDWLIDQLVWKIDTDAAKLRELMNLRKIANESKKPT</sequence>
<dbReference type="AlphaFoldDB" id="A0A2U0K8C5"/>
<dbReference type="Gene3D" id="1.10.1220.10">
    <property type="entry name" value="Met repressor-like"/>
    <property type="match status" value="1"/>
</dbReference>
<accession>A0A0J2JH30</accession>
<reference evidence="2 9" key="4">
    <citation type="submission" date="2021-01" db="EMBL/GenBank/DDBJ databases">
        <title>Genome sequencing of apramycin resistant K. pneumoniae.</title>
        <authorList>
            <person name="Chen L."/>
            <person name="Kreiswirth B."/>
        </authorList>
    </citation>
    <scope>NUCLEOTIDE SEQUENCE [LARGE SCALE GENOMIC DNA]</scope>
    <source>
        <strain evidence="2 9">59493</strain>
    </source>
</reference>
<evidence type="ECO:0000313" key="3">
    <source>
        <dbReference type="EMBL" id="RRF09805.1"/>
    </source>
</evidence>
<dbReference type="InterPro" id="IPR013321">
    <property type="entry name" value="Arc_rbn_hlx_hlx"/>
</dbReference>
<feature type="domain" description="Arc-like DNA binding" evidence="1">
    <location>
        <begin position="7"/>
        <end position="47"/>
    </location>
</feature>